<dbReference type="GO" id="GO:0022625">
    <property type="term" value="C:cytosolic large ribosomal subunit"/>
    <property type="evidence" value="ECO:0007669"/>
    <property type="project" value="TreeGrafter"/>
</dbReference>
<evidence type="ECO:0000256" key="7">
    <source>
        <dbReference type="HAMAP-Rule" id="MF_01337"/>
    </source>
</evidence>
<keyword evidence="4 7" id="KW-0689">Ribosomal protein</keyword>
<evidence type="ECO:0000256" key="1">
    <source>
        <dbReference type="ARBA" id="ARBA00007116"/>
    </source>
</evidence>
<keyword evidence="5 7" id="KW-0687">Ribonucleoprotein</keyword>
<evidence type="ECO:0000256" key="4">
    <source>
        <dbReference type="ARBA" id="ARBA00022980"/>
    </source>
</evidence>
<dbReference type="SUPFAM" id="SSF53137">
    <property type="entry name" value="Translational machinery components"/>
    <property type="match status" value="1"/>
</dbReference>
<accession>A0A2H0UNX3</accession>
<comment type="subunit">
    <text evidence="7">Part of the 50S ribosomal subunit; part of the 5S rRNA/L5/L18/L25 subcomplex. Contacts the 5S and 23S rRNAs.</text>
</comment>
<reference evidence="9" key="1">
    <citation type="submission" date="2017-09" db="EMBL/GenBank/DDBJ databases">
        <title>Depth-based differentiation of microbial function through sediment-hosted aquifers and enrichment of novel symbionts in the deep terrestrial subsurface.</title>
        <authorList>
            <person name="Probst A.J."/>
            <person name="Ladd B."/>
            <person name="Jarett J.K."/>
            <person name="Geller-Mcgrath D.E."/>
            <person name="Sieber C.M.K."/>
            <person name="Emerson J.B."/>
            <person name="Anantharaman K."/>
            <person name="Thomas B.C."/>
            <person name="Malmstrom R."/>
            <person name="Stieglmeier M."/>
            <person name="Klingl A."/>
            <person name="Woyke T."/>
            <person name="Ryan C.M."/>
            <person name="Banfield J.F."/>
        </authorList>
    </citation>
    <scope>NUCLEOTIDE SEQUENCE [LARGE SCALE GENOMIC DNA]</scope>
</reference>
<evidence type="ECO:0000256" key="6">
    <source>
        <dbReference type="ARBA" id="ARBA00035197"/>
    </source>
</evidence>
<evidence type="ECO:0000313" key="8">
    <source>
        <dbReference type="EMBL" id="PIR88103.1"/>
    </source>
</evidence>
<comment type="caution">
    <text evidence="8">The sequence shown here is derived from an EMBL/GenBank/DDBJ whole genome shotgun (WGS) entry which is preliminary data.</text>
</comment>
<keyword evidence="2 7" id="KW-0699">rRNA-binding</keyword>
<sequence length="122" mass="13499">MRRAKKLQVKRTMRTKRVRAKIFGTKEKPRMCIFRSNKDIFVQLIDDENGFTLVSASLKEAKAGEGKEMTAGLAKAFSLGKIVGTRAKEAKIESAILDRGKFAYHGRVKALADGAREAGLTI</sequence>
<protein>
    <recommendedName>
        <fullName evidence="6 7">Large ribosomal subunit protein uL18</fullName>
    </recommendedName>
</protein>
<dbReference type="Pfam" id="PF00861">
    <property type="entry name" value="Ribosomal_L18p"/>
    <property type="match status" value="1"/>
</dbReference>
<dbReference type="HAMAP" id="MF_01337_B">
    <property type="entry name" value="Ribosomal_uL18_B"/>
    <property type="match status" value="1"/>
</dbReference>
<dbReference type="PANTHER" id="PTHR12899">
    <property type="entry name" value="39S RIBOSOMAL PROTEIN L18, MITOCHONDRIAL"/>
    <property type="match status" value="1"/>
</dbReference>
<dbReference type="CDD" id="cd00432">
    <property type="entry name" value="Ribosomal_L18_L5e"/>
    <property type="match status" value="1"/>
</dbReference>
<dbReference type="PANTHER" id="PTHR12899:SF3">
    <property type="entry name" value="LARGE RIBOSOMAL SUBUNIT PROTEIN UL18M"/>
    <property type="match status" value="1"/>
</dbReference>
<proteinExistence type="inferred from homology"/>
<comment type="similarity">
    <text evidence="1 7">Belongs to the universal ribosomal protein uL18 family.</text>
</comment>
<dbReference type="InterPro" id="IPR004389">
    <property type="entry name" value="Ribosomal_uL18_bac-type"/>
</dbReference>
<dbReference type="InterPro" id="IPR057268">
    <property type="entry name" value="Ribosomal_L18"/>
</dbReference>
<dbReference type="NCBIfam" id="TIGR00060">
    <property type="entry name" value="L18_bact"/>
    <property type="match status" value="1"/>
</dbReference>
<dbReference type="Gene3D" id="3.30.420.100">
    <property type="match status" value="1"/>
</dbReference>
<evidence type="ECO:0000256" key="5">
    <source>
        <dbReference type="ARBA" id="ARBA00023274"/>
    </source>
</evidence>
<dbReference type="GO" id="GO:0008097">
    <property type="term" value="F:5S rRNA binding"/>
    <property type="evidence" value="ECO:0007669"/>
    <property type="project" value="TreeGrafter"/>
</dbReference>
<dbReference type="GO" id="GO:0003735">
    <property type="term" value="F:structural constituent of ribosome"/>
    <property type="evidence" value="ECO:0007669"/>
    <property type="project" value="InterPro"/>
</dbReference>
<evidence type="ECO:0000313" key="9">
    <source>
        <dbReference type="Proteomes" id="UP000230903"/>
    </source>
</evidence>
<comment type="function">
    <text evidence="7">This is one of the proteins that bind and probably mediate the attachment of the 5S RNA into the large ribosomal subunit, where it forms part of the central protuberance.</text>
</comment>
<gene>
    <name evidence="7" type="primary">rplR</name>
    <name evidence="8" type="ORF">COU10_00930</name>
</gene>
<evidence type="ECO:0000256" key="3">
    <source>
        <dbReference type="ARBA" id="ARBA00022884"/>
    </source>
</evidence>
<evidence type="ECO:0000256" key="2">
    <source>
        <dbReference type="ARBA" id="ARBA00022730"/>
    </source>
</evidence>
<dbReference type="AlphaFoldDB" id="A0A2H0UNX3"/>
<dbReference type="InterPro" id="IPR005484">
    <property type="entry name" value="Ribosomal_uL18_bac/plant/anim"/>
</dbReference>
<organism evidence="8 9">
    <name type="scientific">Candidatus Harrisonbacteria bacterium CG10_big_fil_rev_8_21_14_0_10_45_28</name>
    <dbReference type="NCBI Taxonomy" id="1974586"/>
    <lineage>
        <taxon>Bacteria</taxon>
        <taxon>Candidatus Harrisoniibacteriota</taxon>
    </lineage>
</organism>
<dbReference type="GO" id="GO:0006412">
    <property type="term" value="P:translation"/>
    <property type="evidence" value="ECO:0007669"/>
    <property type="project" value="UniProtKB-UniRule"/>
</dbReference>
<dbReference type="EMBL" id="PFBC01000016">
    <property type="protein sequence ID" value="PIR88103.1"/>
    <property type="molecule type" value="Genomic_DNA"/>
</dbReference>
<dbReference type="Proteomes" id="UP000230903">
    <property type="component" value="Unassembled WGS sequence"/>
</dbReference>
<keyword evidence="3 7" id="KW-0694">RNA-binding</keyword>
<name>A0A2H0UNX3_9BACT</name>
<dbReference type="FunFam" id="3.30.420.100:FF:000001">
    <property type="entry name" value="50S ribosomal protein L18"/>
    <property type="match status" value="1"/>
</dbReference>